<comment type="function">
    <text evidence="1">Site-specific tyrosine recombinase, which acts by catalyzing the cutting and rejoining of the recombining DNA molecules.</text>
</comment>
<dbReference type="AlphaFoldDB" id="A0A845LB26"/>
<dbReference type="Proteomes" id="UP000463470">
    <property type="component" value="Unassembled WGS sequence"/>
</dbReference>
<evidence type="ECO:0000259" key="7">
    <source>
        <dbReference type="PROSITE" id="PS51898"/>
    </source>
</evidence>
<evidence type="ECO:0000259" key="8">
    <source>
        <dbReference type="PROSITE" id="PS51900"/>
    </source>
</evidence>
<accession>A0A845LB26</accession>
<dbReference type="InterPro" id="IPR002104">
    <property type="entry name" value="Integrase_catalytic"/>
</dbReference>
<organism evidence="9 10">
    <name type="scientific">Heliomicrobium undosum</name>
    <dbReference type="NCBI Taxonomy" id="121734"/>
    <lineage>
        <taxon>Bacteria</taxon>
        <taxon>Bacillati</taxon>
        <taxon>Bacillota</taxon>
        <taxon>Clostridia</taxon>
        <taxon>Eubacteriales</taxon>
        <taxon>Heliobacteriaceae</taxon>
        <taxon>Heliomicrobium</taxon>
    </lineage>
</organism>
<dbReference type="PANTHER" id="PTHR30349">
    <property type="entry name" value="PHAGE INTEGRASE-RELATED"/>
    <property type="match status" value="1"/>
</dbReference>
<dbReference type="OrthoDB" id="9771888at2"/>
<keyword evidence="5" id="KW-0233">DNA recombination</keyword>
<evidence type="ECO:0000256" key="3">
    <source>
        <dbReference type="ARBA" id="ARBA00022908"/>
    </source>
</evidence>
<dbReference type="PANTHER" id="PTHR30349:SF41">
    <property type="entry name" value="INTEGRASE_RECOMBINASE PROTEIN MJ0367-RELATED"/>
    <property type="match status" value="1"/>
</dbReference>
<comment type="caution">
    <text evidence="9">The sequence shown here is derived from an EMBL/GenBank/DDBJ whole genome shotgun (WGS) entry which is preliminary data.</text>
</comment>
<name>A0A845LB26_9FIRM</name>
<comment type="similarity">
    <text evidence="2">Belongs to the 'phage' integrase family.</text>
</comment>
<keyword evidence="10" id="KW-1185">Reference proteome</keyword>
<dbReference type="Gene3D" id="1.10.150.130">
    <property type="match status" value="1"/>
</dbReference>
<gene>
    <name evidence="9" type="ORF">GTO91_14305</name>
</gene>
<proteinExistence type="inferred from homology"/>
<evidence type="ECO:0000313" key="10">
    <source>
        <dbReference type="Proteomes" id="UP000463470"/>
    </source>
</evidence>
<evidence type="ECO:0000256" key="5">
    <source>
        <dbReference type="ARBA" id="ARBA00023172"/>
    </source>
</evidence>
<dbReference type="Pfam" id="PF00589">
    <property type="entry name" value="Phage_integrase"/>
    <property type="match status" value="1"/>
</dbReference>
<dbReference type="Pfam" id="PF13495">
    <property type="entry name" value="Phage_int_SAM_4"/>
    <property type="match status" value="1"/>
</dbReference>
<dbReference type="GO" id="GO:0006310">
    <property type="term" value="P:DNA recombination"/>
    <property type="evidence" value="ECO:0007669"/>
    <property type="project" value="UniProtKB-KW"/>
</dbReference>
<dbReference type="GO" id="GO:0015074">
    <property type="term" value="P:DNA integration"/>
    <property type="evidence" value="ECO:0007669"/>
    <property type="project" value="UniProtKB-KW"/>
</dbReference>
<feature type="domain" description="Tyr recombinase" evidence="7">
    <location>
        <begin position="112"/>
        <end position="299"/>
    </location>
</feature>
<evidence type="ECO:0000256" key="6">
    <source>
        <dbReference type="PROSITE-ProRule" id="PRU01248"/>
    </source>
</evidence>
<dbReference type="PROSITE" id="PS51900">
    <property type="entry name" value="CB"/>
    <property type="match status" value="1"/>
</dbReference>
<dbReference type="SUPFAM" id="SSF56349">
    <property type="entry name" value="DNA breaking-rejoining enzymes"/>
    <property type="match status" value="1"/>
</dbReference>
<dbReference type="InterPro" id="IPR050090">
    <property type="entry name" value="Tyrosine_recombinase_XerCD"/>
</dbReference>
<dbReference type="InterPro" id="IPR013762">
    <property type="entry name" value="Integrase-like_cat_sf"/>
</dbReference>
<dbReference type="InterPro" id="IPR004107">
    <property type="entry name" value="Integrase_SAM-like_N"/>
</dbReference>
<reference evidence="9 10" key="1">
    <citation type="submission" date="2020-01" db="EMBL/GenBank/DDBJ databases">
        <title>Whole-genome sequence of Heliobacterium undosum DSM 13378.</title>
        <authorList>
            <person name="Kyndt J.A."/>
            <person name="Meyer T.E."/>
        </authorList>
    </citation>
    <scope>NUCLEOTIDE SEQUENCE [LARGE SCALE GENOMIC DNA]</scope>
    <source>
        <strain evidence="9 10">DSM 13378</strain>
    </source>
</reference>
<feature type="domain" description="Core-binding (CB)" evidence="8">
    <location>
        <begin position="1"/>
        <end position="85"/>
    </location>
</feature>
<evidence type="ECO:0000313" key="9">
    <source>
        <dbReference type="EMBL" id="MZP30888.1"/>
    </source>
</evidence>
<dbReference type="Gene3D" id="1.10.443.10">
    <property type="entry name" value="Intergrase catalytic core"/>
    <property type="match status" value="1"/>
</dbReference>
<dbReference type="PROSITE" id="PS51898">
    <property type="entry name" value="TYR_RECOMBINASE"/>
    <property type="match status" value="1"/>
</dbReference>
<evidence type="ECO:0000256" key="1">
    <source>
        <dbReference type="ARBA" id="ARBA00003283"/>
    </source>
</evidence>
<evidence type="ECO:0000256" key="4">
    <source>
        <dbReference type="ARBA" id="ARBA00023125"/>
    </source>
</evidence>
<keyword evidence="4 6" id="KW-0238">DNA-binding</keyword>
<protein>
    <submittedName>
        <fullName evidence="9">Tyrosine-type recombinase/integrase</fullName>
    </submittedName>
</protein>
<sequence>MDTIASFLDWLHSEGRDPKTIQAYKIILNQYISWFSGTYEHSHIQTSKPIDIKEFISYLRHQKNRSQATINKSTAGLKTFFNFLADQGIITDNPTTRIKIQKISAAVSSHSGQTKWLTKQEQEKFLSYVDLERNEFKRLRNLAVVDILLYCGLRVSEVQDLKLDDIRVNGNIEITIREGKHGKYAVVTMLAKHAKNLRQWIRLRQSLTDGRYEGSPYVFVSERSGQFTVKGIQQMIDKYAALAGMDNVSPHAFRHSFCKNLANAGVNIETIRKLARHESIQTTSIYIDPSKEEQIVALSMM</sequence>
<dbReference type="CDD" id="cd00397">
    <property type="entry name" value="DNA_BRE_C"/>
    <property type="match status" value="1"/>
</dbReference>
<dbReference type="RefSeq" id="WP_161259412.1">
    <property type="nucleotide sequence ID" value="NZ_WXEY01000021.1"/>
</dbReference>
<dbReference type="InterPro" id="IPR010998">
    <property type="entry name" value="Integrase_recombinase_N"/>
</dbReference>
<dbReference type="EMBL" id="WXEY01000021">
    <property type="protein sequence ID" value="MZP30888.1"/>
    <property type="molecule type" value="Genomic_DNA"/>
</dbReference>
<dbReference type="InterPro" id="IPR011010">
    <property type="entry name" value="DNA_brk_join_enz"/>
</dbReference>
<dbReference type="InterPro" id="IPR044068">
    <property type="entry name" value="CB"/>
</dbReference>
<evidence type="ECO:0000256" key="2">
    <source>
        <dbReference type="ARBA" id="ARBA00008857"/>
    </source>
</evidence>
<dbReference type="GO" id="GO:0003677">
    <property type="term" value="F:DNA binding"/>
    <property type="evidence" value="ECO:0007669"/>
    <property type="project" value="UniProtKB-UniRule"/>
</dbReference>
<keyword evidence="3" id="KW-0229">DNA integration</keyword>